<name>A0A976MBP1_THEOR</name>
<dbReference type="AlphaFoldDB" id="A0A976MBP1"/>
<dbReference type="Proteomes" id="UP000244811">
    <property type="component" value="Chromosome 3"/>
</dbReference>
<feature type="compositionally biased region" description="Low complexity" evidence="1">
    <location>
        <begin position="314"/>
        <end position="327"/>
    </location>
</feature>
<protein>
    <submittedName>
        <fullName evidence="2">Uncharacterized protein</fullName>
    </submittedName>
</protein>
<feature type="compositionally biased region" description="Basic and acidic residues" evidence="1">
    <location>
        <begin position="387"/>
        <end position="404"/>
    </location>
</feature>
<gene>
    <name evidence="2" type="ORF">MACK_002208</name>
</gene>
<feature type="region of interest" description="Disordered" evidence="1">
    <location>
        <begin position="298"/>
        <end position="346"/>
    </location>
</feature>
<accession>A0A976MBP1</accession>
<feature type="compositionally biased region" description="Polar residues" evidence="1">
    <location>
        <begin position="298"/>
        <end position="308"/>
    </location>
</feature>
<reference evidence="2" key="1">
    <citation type="submission" date="2022-07" db="EMBL/GenBank/DDBJ databases">
        <title>Evaluation of T. orientalis genome assembly methods using nanopore sequencing and analysis of variation between genomes.</title>
        <authorList>
            <person name="Yam J."/>
            <person name="Micallef M.L."/>
            <person name="Liu M."/>
            <person name="Djordjevic S.P."/>
            <person name="Bogema D.R."/>
            <person name="Jenkins C."/>
        </authorList>
    </citation>
    <scope>NUCLEOTIDE SEQUENCE</scope>
    <source>
        <strain evidence="2">Goon Nure</strain>
    </source>
</reference>
<sequence length="429" mass="50128">MDDTEAFNEFIANTTDDLFADDDPDDYLNEDYYNRDQTSTNVDEYLQKKNAKYGPFTTTTFWSRTDNAKYDLKNHLWDFMVYNNIREHSSNKYRSKVEMMRSELVLNIVNCEKDLLDNPSVLSRQELPSDEIENCFYNLVSDLLEIYGVKLNKSDFMPKTMGQTEVSGKVEQYVGSHMSVIQLDRQIREYKKRKMELVKSSLYELLKSFNEFRNKILEEVYQDSKAGKMDLTRFVKNMDKVTSRFDFFGEYRFHNIRTYYKNKDHLDSFVENYLAFNNFTSDFTQFINTFNPNYSSAHMSTSGKTDTGNEAKVSSDATRGSSTSRSTAVDDDGVNREAYSMQEPVEDDINEIFDYMGGVQSQSYVETQEFEGETVEKEQGEDVDGTEQERTDEPEQTRETTEEMKVDEDESENLKLLEEARKKAAEILR</sequence>
<proteinExistence type="predicted"/>
<organism evidence="2 3">
    <name type="scientific">Theileria orientalis</name>
    <dbReference type="NCBI Taxonomy" id="68886"/>
    <lineage>
        <taxon>Eukaryota</taxon>
        <taxon>Sar</taxon>
        <taxon>Alveolata</taxon>
        <taxon>Apicomplexa</taxon>
        <taxon>Aconoidasida</taxon>
        <taxon>Piroplasmida</taxon>
        <taxon>Theileriidae</taxon>
        <taxon>Theileria</taxon>
    </lineage>
</organism>
<evidence type="ECO:0000313" key="3">
    <source>
        <dbReference type="Proteomes" id="UP000244811"/>
    </source>
</evidence>
<evidence type="ECO:0000313" key="2">
    <source>
        <dbReference type="EMBL" id="UKK01394.1"/>
    </source>
</evidence>
<feature type="region of interest" description="Disordered" evidence="1">
    <location>
        <begin position="367"/>
        <end position="413"/>
    </location>
</feature>
<evidence type="ECO:0000256" key="1">
    <source>
        <dbReference type="SAM" id="MobiDB-lite"/>
    </source>
</evidence>
<dbReference type="EMBL" id="CP056070">
    <property type="protein sequence ID" value="UKK01394.1"/>
    <property type="molecule type" value="Genomic_DNA"/>
</dbReference>